<gene>
    <name evidence="1" type="ORF">GCM10022244_29850</name>
</gene>
<keyword evidence="2" id="KW-1185">Reference proteome</keyword>
<dbReference type="RefSeq" id="WP_345282707.1">
    <property type="nucleotide sequence ID" value="NZ_BAABAJ010000008.1"/>
</dbReference>
<name>A0ABP7MAT0_9ACTN</name>
<comment type="caution">
    <text evidence="1">The sequence shown here is derived from an EMBL/GenBank/DDBJ whole genome shotgun (WGS) entry which is preliminary data.</text>
</comment>
<accession>A0ABP7MAT0</accession>
<sequence length="160" mass="17672">MAQRLTQYRTLVMPDYGGFDLYDADFDIRDDDLIKPARAQGAAGNGREVCIVCAQTRLAVELVIETWTAEPALLDGCEGYQEMPMEIPTGLLVISERTRGAWDISVSQGTYCSRISFFGREAALEIVNEAPSTALSADHQGTERYTFQMWPMTQSGTSSS</sequence>
<reference evidence="2" key="1">
    <citation type="journal article" date="2019" name="Int. J. Syst. Evol. Microbiol.">
        <title>The Global Catalogue of Microorganisms (GCM) 10K type strain sequencing project: providing services to taxonomists for standard genome sequencing and annotation.</title>
        <authorList>
            <consortium name="The Broad Institute Genomics Platform"/>
            <consortium name="The Broad Institute Genome Sequencing Center for Infectious Disease"/>
            <person name="Wu L."/>
            <person name="Ma J."/>
        </authorList>
    </citation>
    <scope>NUCLEOTIDE SEQUENCE [LARGE SCALE GENOMIC DNA]</scope>
    <source>
        <strain evidence="2">JCM 16956</strain>
    </source>
</reference>
<protein>
    <submittedName>
        <fullName evidence="1">Uncharacterized protein</fullName>
    </submittedName>
</protein>
<evidence type="ECO:0000313" key="1">
    <source>
        <dbReference type="EMBL" id="GAA3918663.1"/>
    </source>
</evidence>
<organism evidence="1 2">
    <name type="scientific">Streptomyces gulbargensis</name>
    <dbReference type="NCBI Taxonomy" id="364901"/>
    <lineage>
        <taxon>Bacteria</taxon>
        <taxon>Bacillati</taxon>
        <taxon>Actinomycetota</taxon>
        <taxon>Actinomycetes</taxon>
        <taxon>Kitasatosporales</taxon>
        <taxon>Streptomycetaceae</taxon>
        <taxon>Streptomyces</taxon>
    </lineage>
</organism>
<dbReference type="Proteomes" id="UP001501000">
    <property type="component" value="Unassembled WGS sequence"/>
</dbReference>
<dbReference type="EMBL" id="BAABAJ010000008">
    <property type="protein sequence ID" value="GAA3918663.1"/>
    <property type="molecule type" value="Genomic_DNA"/>
</dbReference>
<proteinExistence type="predicted"/>
<evidence type="ECO:0000313" key="2">
    <source>
        <dbReference type="Proteomes" id="UP001501000"/>
    </source>
</evidence>